<dbReference type="PROSITE" id="PS51142">
    <property type="entry name" value="NAS"/>
    <property type="match status" value="1"/>
</dbReference>
<dbReference type="Pfam" id="PF03059">
    <property type="entry name" value="NAS"/>
    <property type="match status" value="1"/>
</dbReference>
<reference evidence="4" key="1">
    <citation type="submission" date="2020-01" db="EMBL/GenBank/DDBJ databases">
        <authorList>
            <person name="Mishra B."/>
        </authorList>
    </citation>
    <scope>NUCLEOTIDE SEQUENCE [LARGE SCALE GENOMIC DNA]</scope>
</reference>
<name>A0A6D2IJW3_9BRAS</name>
<dbReference type="EMBL" id="CACVBM020000999">
    <property type="protein sequence ID" value="CAA7025363.1"/>
    <property type="molecule type" value="Genomic_DNA"/>
</dbReference>
<organism evidence="4 5">
    <name type="scientific">Microthlaspi erraticum</name>
    <dbReference type="NCBI Taxonomy" id="1685480"/>
    <lineage>
        <taxon>Eukaryota</taxon>
        <taxon>Viridiplantae</taxon>
        <taxon>Streptophyta</taxon>
        <taxon>Embryophyta</taxon>
        <taxon>Tracheophyta</taxon>
        <taxon>Spermatophyta</taxon>
        <taxon>Magnoliopsida</taxon>
        <taxon>eudicotyledons</taxon>
        <taxon>Gunneridae</taxon>
        <taxon>Pentapetalae</taxon>
        <taxon>rosids</taxon>
        <taxon>malvids</taxon>
        <taxon>Brassicales</taxon>
        <taxon>Brassicaceae</taxon>
        <taxon>Coluteocarpeae</taxon>
        <taxon>Microthlaspi</taxon>
    </lineage>
</organism>
<sequence>MDNVYKLKRLGCDLKHEVDVHTMSFDDSLSLRRFDRIVYNFPHAGSRFFGREFSSYAIESHRVLVQGFLENAKEMLKENGEIHITHKTTYPFSDWEIKSLAKAEGLKLVKESEFELSHYPGYQNKRGSGGRRSDDHFPVGECSTLMFIQRKHLVTCLPTKTNIDIEKLCPKVQGIRTNLVKLRAKALGYSEEYYSTVLGSLEDNPLHHLDLYPYYTNYLKLSKVEFDLLTQHTSRVPTKIAFVGSGSLPLTSIVLAKFHLPNTTFHNFDLDPQANTLASRLVSRDPDLSGRMIFHTTDILNATEILRDFDVVFLASLVGVEKEAKVKVIEHLEKHMAPGALLMLRSAKGLRAFLYIDVDPCDLKGFEALAIYHPSLSDGFVNSVMVARKLID</sequence>
<dbReference type="InterPro" id="IPR004298">
    <property type="entry name" value="Nicotian_synth"/>
</dbReference>
<dbReference type="AlphaFoldDB" id="A0A6D2IJW3"/>
<dbReference type="OrthoDB" id="1858069at2759"/>
<keyword evidence="5" id="KW-1185">Reference proteome</keyword>
<accession>A0A6D2IJW3</accession>
<comment type="catalytic activity">
    <reaction evidence="2">
        <text>3 S-adenosyl-L-methionine = nicotianamine + 3 S-methyl-5'-thioadenosine + 3 H(+)</text>
        <dbReference type="Rhea" id="RHEA:16481"/>
        <dbReference type="ChEBI" id="CHEBI:15378"/>
        <dbReference type="ChEBI" id="CHEBI:17509"/>
        <dbReference type="ChEBI" id="CHEBI:58249"/>
        <dbReference type="ChEBI" id="CHEBI:59789"/>
        <dbReference type="EC" id="2.5.1.43"/>
    </reaction>
</comment>
<evidence type="ECO:0000259" key="3">
    <source>
        <dbReference type="Pfam" id="PF10354"/>
    </source>
</evidence>
<protein>
    <recommendedName>
        <fullName evidence="2">Nicotianamine synthase</fullName>
        <ecNumber evidence="2">2.5.1.43</ecNumber>
    </recommendedName>
</protein>
<proteinExistence type="inferred from homology"/>
<gene>
    <name evidence="4" type="ORF">MERR_LOCUS12598</name>
</gene>
<evidence type="ECO:0000256" key="2">
    <source>
        <dbReference type="RuleBase" id="RU368095"/>
    </source>
</evidence>
<comment type="caution">
    <text evidence="4">The sequence shown here is derived from an EMBL/GenBank/DDBJ whole genome shotgun (WGS) entry which is preliminary data.</text>
</comment>
<dbReference type="PANTHER" id="PTHR32266">
    <property type="entry name" value="NICOTIANAMINE SYNTHASE 3"/>
    <property type="match status" value="1"/>
</dbReference>
<dbReference type="InterPro" id="IPR019446">
    <property type="entry name" value="BMT5-like"/>
</dbReference>
<evidence type="ECO:0000313" key="5">
    <source>
        <dbReference type="Proteomes" id="UP000467841"/>
    </source>
</evidence>
<dbReference type="PANTHER" id="PTHR32266:SF18">
    <property type="entry name" value="NICOTIANAMINE SYNTHASE 2"/>
    <property type="match status" value="1"/>
</dbReference>
<dbReference type="Proteomes" id="UP000467841">
    <property type="component" value="Unassembled WGS sequence"/>
</dbReference>
<dbReference type="GO" id="GO:0070042">
    <property type="term" value="F:rRNA (uridine-N3-)-methyltransferase activity"/>
    <property type="evidence" value="ECO:0007669"/>
    <property type="project" value="InterPro"/>
</dbReference>
<dbReference type="GO" id="GO:0030410">
    <property type="term" value="F:nicotianamine synthase activity"/>
    <property type="evidence" value="ECO:0007669"/>
    <property type="project" value="UniProtKB-UniRule"/>
</dbReference>
<feature type="domain" description="25S rRNA (uridine-N(3))-methyltransferase BMT5-like" evidence="3">
    <location>
        <begin position="2"/>
        <end position="126"/>
    </location>
</feature>
<dbReference type="Gene3D" id="3.40.50.150">
    <property type="entry name" value="Vaccinia Virus protein VP39"/>
    <property type="match status" value="1"/>
</dbReference>
<dbReference type="SUPFAM" id="SSF53335">
    <property type="entry name" value="S-adenosyl-L-methionine-dependent methyltransferases"/>
    <property type="match status" value="2"/>
</dbReference>
<dbReference type="GO" id="GO:0030418">
    <property type="term" value="P:nicotianamine biosynthetic process"/>
    <property type="evidence" value="ECO:0007669"/>
    <property type="project" value="UniProtKB-UniRule"/>
</dbReference>
<dbReference type="InterPro" id="IPR029063">
    <property type="entry name" value="SAM-dependent_MTases_sf"/>
</dbReference>
<dbReference type="Pfam" id="PF10354">
    <property type="entry name" value="BMT5-like"/>
    <property type="match status" value="1"/>
</dbReference>
<keyword evidence="2" id="KW-0949">S-adenosyl-L-methionine</keyword>
<comment type="similarity">
    <text evidence="1 2">Belongs to the nicotianamine synthase (NAS)-like family.</text>
</comment>
<evidence type="ECO:0000313" key="4">
    <source>
        <dbReference type="EMBL" id="CAA7025363.1"/>
    </source>
</evidence>
<comment type="function">
    <text evidence="2">Synthesizes nicotianamine, a polyamine which serves as a sensor for the physiological iron status within the plant, and/or might be involved in the transport of iron.</text>
</comment>
<dbReference type="EC" id="2.5.1.43" evidence="2"/>
<keyword evidence="2" id="KW-0808">Transferase</keyword>
<dbReference type="GO" id="GO:0070475">
    <property type="term" value="P:rRNA base methylation"/>
    <property type="evidence" value="ECO:0007669"/>
    <property type="project" value="InterPro"/>
</dbReference>
<evidence type="ECO:0000256" key="1">
    <source>
        <dbReference type="ARBA" id="ARBA00007009"/>
    </source>
</evidence>